<dbReference type="InterPro" id="IPR036061">
    <property type="entry name" value="CheW-like_dom_sf"/>
</dbReference>
<name>A0AAP2GN52_9BACT</name>
<feature type="domain" description="HPt" evidence="17">
    <location>
        <begin position="1"/>
        <end position="102"/>
    </location>
</feature>
<dbReference type="Pfam" id="PF02518">
    <property type="entry name" value="HATPase_c"/>
    <property type="match status" value="1"/>
</dbReference>
<feature type="region of interest" description="Disordered" evidence="14">
    <location>
        <begin position="268"/>
        <end position="304"/>
    </location>
</feature>
<dbReference type="InterPro" id="IPR004105">
    <property type="entry name" value="CheA-like_dim"/>
</dbReference>
<evidence type="ECO:0000313" key="19">
    <source>
        <dbReference type="Proteomes" id="UP001319200"/>
    </source>
</evidence>
<evidence type="ECO:0000256" key="9">
    <source>
        <dbReference type="ARBA" id="ARBA00022840"/>
    </source>
</evidence>
<keyword evidence="5 12" id="KW-0597">Phosphoprotein</keyword>
<dbReference type="Gene3D" id="2.30.30.40">
    <property type="entry name" value="SH3 Domains"/>
    <property type="match status" value="1"/>
</dbReference>
<sequence>MNADFHQEYIEEAKQLLKDLEQALLQLEKDPEDADMINNIYRYLHTLKGSAGMFGFKDVERLSHELESVYSDVRDGIRQQDDFILDLTLHAVDVLADLIDGKDSGKQAEKIIKDIEKLKEDDTAASANHATAGGAANNNKAYAIILRPEKNIYKRGLNFQAMLDELQELGASEFMVHDETVPFEKQLADKEVVSWFEILLASKAGLEAVKDVFLFMKPSEYTVLEITDAGLFSSEPYRKHIQLDAHQIEDRLKMVEALMPGFLNAPEAQHTEEPETVSTAVQQGEAAEEDESLDKISRRSRKGGHVSVSTGKLDQLINVVSELVIFRSELYHLMGGGQNPEVVEAMEKLERLTLRLRDSAFNIRLVPLNILNVKLERLIRSVSKALGKEVEFITEGLDTELDRSMINALEAPLMHIIRNAIDHGIENPEERERRNKPRKGLLKFYSYNSGDHVFIQLQDDGNGIDFDKIRAKGIEKGLLTRNQAYSEKELINVMMAPGFSTADQVTTVSGRGVGMDVVKKDIAAIRGDIEVSTEKGLGSIFTLRLPLTLTILDTLVVSVADNKYLIPINEVEYCYKESHARLFNKKSRQISYDGLLMPFVSLREYFAIEDFPEQETVIIINKNDTKVAVVVDEIIGKLQTVYKPLNELLTGVDCFSGTSILGDGSMALILNALKLKDS</sequence>
<dbReference type="InterPro" id="IPR036097">
    <property type="entry name" value="HisK_dim/P_sf"/>
</dbReference>
<dbReference type="GO" id="GO:0000155">
    <property type="term" value="F:phosphorelay sensor kinase activity"/>
    <property type="evidence" value="ECO:0007669"/>
    <property type="project" value="InterPro"/>
</dbReference>
<dbReference type="SMART" id="SM01231">
    <property type="entry name" value="H-kinase_dim"/>
    <property type="match status" value="1"/>
</dbReference>
<feature type="modified residue" description="Phosphohistidine" evidence="12">
    <location>
        <position position="45"/>
    </location>
</feature>
<keyword evidence="7" id="KW-0547">Nucleotide-binding</keyword>
<dbReference type="EMBL" id="JAHESF010000010">
    <property type="protein sequence ID" value="MBT1697658.1"/>
    <property type="molecule type" value="Genomic_DNA"/>
</dbReference>
<dbReference type="InterPro" id="IPR008207">
    <property type="entry name" value="Sig_transdc_His_kin_Hpt_dom"/>
</dbReference>
<evidence type="ECO:0000313" key="18">
    <source>
        <dbReference type="EMBL" id="MBT1697658.1"/>
    </source>
</evidence>
<evidence type="ECO:0000256" key="11">
    <source>
        <dbReference type="ARBA" id="ARBA00035100"/>
    </source>
</evidence>
<dbReference type="InterPro" id="IPR051315">
    <property type="entry name" value="Bact_Chemotaxis_CheA"/>
</dbReference>
<evidence type="ECO:0000256" key="14">
    <source>
        <dbReference type="SAM" id="MobiDB-lite"/>
    </source>
</evidence>
<dbReference type="InterPro" id="IPR036890">
    <property type="entry name" value="HATPase_C_sf"/>
</dbReference>
<evidence type="ECO:0000256" key="12">
    <source>
        <dbReference type="PROSITE-ProRule" id="PRU00110"/>
    </source>
</evidence>
<dbReference type="AlphaFoldDB" id="A0AAP2GN52"/>
<dbReference type="Proteomes" id="UP001319200">
    <property type="component" value="Unassembled WGS sequence"/>
</dbReference>
<dbReference type="InterPro" id="IPR002545">
    <property type="entry name" value="CheW-lke_dom"/>
</dbReference>
<evidence type="ECO:0000259" key="16">
    <source>
        <dbReference type="PROSITE" id="PS50851"/>
    </source>
</evidence>
<comment type="function">
    <text evidence="11">Involved in the transmission of sensory signals from the chemoreceptors to the flagellar motors. CheA is autophosphorylated; it can transfer its phosphate group to either CheB or CheY.</text>
</comment>
<dbReference type="CDD" id="cd00088">
    <property type="entry name" value="HPT"/>
    <property type="match status" value="1"/>
</dbReference>
<dbReference type="SUPFAM" id="SSF55874">
    <property type="entry name" value="ATPase domain of HSP90 chaperone/DNA topoisomerase II/histidine kinase"/>
    <property type="match status" value="1"/>
</dbReference>
<organism evidence="18 19">
    <name type="scientific">Chryseosolibacter histidini</name>
    <dbReference type="NCBI Taxonomy" id="2782349"/>
    <lineage>
        <taxon>Bacteria</taxon>
        <taxon>Pseudomonadati</taxon>
        <taxon>Bacteroidota</taxon>
        <taxon>Cytophagia</taxon>
        <taxon>Cytophagales</taxon>
        <taxon>Chryseotaleaceae</taxon>
        <taxon>Chryseosolibacter</taxon>
    </lineage>
</organism>
<dbReference type="EC" id="2.7.13.3" evidence="2"/>
<dbReference type="SUPFAM" id="SSF47226">
    <property type="entry name" value="Histidine-containing phosphotransfer domain, HPT domain"/>
    <property type="match status" value="1"/>
</dbReference>
<dbReference type="RefSeq" id="WP_254163529.1">
    <property type="nucleotide sequence ID" value="NZ_JAHESF010000010.1"/>
</dbReference>
<feature type="domain" description="CheW-like" evidence="16">
    <location>
        <begin position="551"/>
        <end position="678"/>
    </location>
</feature>
<comment type="caution">
    <text evidence="18">The sequence shown here is derived from an EMBL/GenBank/DDBJ whole genome shotgun (WGS) entry which is preliminary data.</text>
</comment>
<dbReference type="Pfam" id="PF01584">
    <property type="entry name" value="CheW"/>
    <property type="match status" value="1"/>
</dbReference>
<reference evidence="18 19" key="1">
    <citation type="submission" date="2021-05" db="EMBL/GenBank/DDBJ databases">
        <title>A Polyphasic approach of four new species of the genus Ohtaekwangia: Ohtaekwangia histidinii sp. nov., Ohtaekwangia cretensis sp. nov., Ohtaekwangia indiensis sp. nov., Ohtaekwangia reichenbachii sp. nov. from diverse environment.</title>
        <authorList>
            <person name="Octaviana S."/>
        </authorList>
    </citation>
    <scope>NUCLEOTIDE SEQUENCE [LARGE SCALE GENOMIC DNA]</scope>
    <source>
        <strain evidence="18 19">PWU4</strain>
    </source>
</reference>
<evidence type="ECO:0000256" key="7">
    <source>
        <dbReference type="ARBA" id="ARBA00022741"/>
    </source>
</evidence>
<dbReference type="Gene3D" id="1.20.120.160">
    <property type="entry name" value="HPT domain"/>
    <property type="match status" value="1"/>
</dbReference>
<dbReference type="SUPFAM" id="SSF50341">
    <property type="entry name" value="CheW-like"/>
    <property type="match status" value="1"/>
</dbReference>
<keyword evidence="6" id="KW-0808">Transferase</keyword>
<feature type="domain" description="Histidine kinase" evidence="15">
    <location>
        <begin position="341"/>
        <end position="549"/>
    </location>
</feature>
<dbReference type="InterPro" id="IPR036641">
    <property type="entry name" value="HPT_dom_sf"/>
</dbReference>
<evidence type="ECO:0000256" key="2">
    <source>
        <dbReference type="ARBA" id="ARBA00012438"/>
    </source>
</evidence>
<dbReference type="SMART" id="SM00260">
    <property type="entry name" value="CheW"/>
    <property type="match status" value="1"/>
</dbReference>
<keyword evidence="4" id="KW-0145">Chemotaxis</keyword>
<dbReference type="PANTHER" id="PTHR43395">
    <property type="entry name" value="SENSOR HISTIDINE KINASE CHEA"/>
    <property type="match status" value="1"/>
</dbReference>
<evidence type="ECO:0000256" key="1">
    <source>
        <dbReference type="ARBA" id="ARBA00000085"/>
    </source>
</evidence>
<dbReference type="GO" id="GO:0005737">
    <property type="term" value="C:cytoplasm"/>
    <property type="evidence" value="ECO:0007669"/>
    <property type="project" value="InterPro"/>
</dbReference>
<dbReference type="Gene3D" id="1.10.287.560">
    <property type="entry name" value="Histidine kinase CheA-like, homodimeric domain"/>
    <property type="match status" value="1"/>
</dbReference>
<evidence type="ECO:0000256" key="3">
    <source>
        <dbReference type="ARBA" id="ARBA00021495"/>
    </source>
</evidence>
<keyword evidence="8" id="KW-0418">Kinase</keyword>
<comment type="catalytic activity">
    <reaction evidence="1">
        <text>ATP + protein L-histidine = ADP + protein N-phospho-L-histidine.</text>
        <dbReference type="EC" id="2.7.13.3"/>
    </reaction>
</comment>
<dbReference type="InterPro" id="IPR037006">
    <property type="entry name" value="CheA-like_homodim_sf"/>
</dbReference>
<keyword evidence="19" id="KW-1185">Reference proteome</keyword>
<accession>A0AAP2GN52</accession>
<dbReference type="InterPro" id="IPR005467">
    <property type="entry name" value="His_kinase_dom"/>
</dbReference>
<gene>
    <name evidence="18" type="ORF">KK083_12270</name>
</gene>
<evidence type="ECO:0000259" key="15">
    <source>
        <dbReference type="PROSITE" id="PS50109"/>
    </source>
</evidence>
<evidence type="ECO:0000256" key="8">
    <source>
        <dbReference type="ARBA" id="ARBA00022777"/>
    </source>
</evidence>
<dbReference type="Gene3D" id="3.30.565.10">
    <property type="entry name" value="Histidine kinase-like ATPase, C-terminal domain"/>
    <property type="match status" value="1"/>
</dbReference>
<dbReference type="InterPro" id="IPR004358">
    <property type="entry name" value="Sig_transdc_His_kin-like_C"/>
</dbReference>
<keyword evidence="10" id="KW-0902">Two-component regulatory system</keyword>
<evidence type="ECO:0000256" key="6">
    <source>
        <dbReference type="ARBA" id="ARBA00022679"/>
    </source>
</evidence>
<protein>
    <recommendedName>
        <fullName evidence="3">Chemotaxis protein CheA</fullName>
        <ecNumber evidence="2">2.7.13.3</ecNumber>
    </recommendedName>
</protein>
<feature type="coiled-coil region" evidence="13">
    <location>
        <begin position="3"/>
        <end position="30"/>
    </location>
</feature>
<dbReference type="SMART" id="SM00387">
    <property type="entry name" value="HATPase_c"/>
    <property type="match status" value="1"/>
</dbReference>
<dbReference type="SMART" id="SM00073">
    <property type="entry name" value="HPT"/>
    <property type="match status" value="1"/>
</dbReference>
<keyword evidence="9" id="KW-0067">ATP-binding</keyword>
<evidence type="ECO:0000259" key="17">
    <source>
        <dbReference type="PROSITE" id="PS50894"/>
    </source>
</evidence>
<evidence type="ECO:0000256" key="4">
    <source>
        <dbReference type="ARBA" id="ARBA00022500"/>
    </source>
</evidence>
<dbReference type="GO" id="GO:0005524">
    <property type="term" value="F:ATP binding"/>
    <property type="evidence" value="ECO:0007669"/>
    <property type="project" value="UniProtKB-KW"/>
</dbReference>
<dbReference type="Pfam" id="PF01627">
    <property type="entry name" value="Hpt"/>
    <property type="match status" value="1"/>
</dbReference>
<dbReference type="PRINTS" id="PR00344">
    <property type="entry name" value="BCTRLSENSOR"/>
</dbReference>
<keyword evidence="13" id="KW-0175">Coiled coil</keyword>
<dbReference type="GO" id="GO:0006935">
    <property type="term" value="P:chemotaxis"/>
    <property type="evidence" value="ECO:0007669"/>
    <property type="project" value="UniProtKB-KW"/>
</dbReference>
<dbReference type="PROSITE" id="PS50894">
    <property type="entry name" value="HPT"/>
    <property type="match status" value="1"/>
</dbReference>
<evidence type="ECO:0000256" key="10">
    <source>
        <dbReference type="ARBA" id="ARBA00023012"/>
    </source>
</evidence>
<dbReference type="InterPro" id="IPR003594">
    <property type="entry name" value="HATPase_dom"/>
</dbReference>
<dbReference type="PROSITE" id="PS50109">
    <property type="entry name" value="HIS_KIN"/>
    <property type="match status" value="1"/>
</dbReference>
<dbReference type="PROSITE" id="PS50851">
    <property type="entry name" value="CHEW"/>
    <property type="match status" value="1"/>
</dbReference>
<proteinExistence type="predicted"/>
<evidence type="ECO:0000256" key="13">
    <source>
        <dbReference type="SAM" id="Coils"/>
    </source>
</evidence>
<evidence type="ECO:0000256" key="5">
    <source>
        <dbReference type="ARBA" id="ARBA00022553"/>
    </source>
</evidence>
<dbReference type="Pfam" id="PF02895">
    <property type="entry name" value="H-kinase_dim"/>
    <property type="match status" value="1"/>
</dbReference>
<dbReference type="FunFam" id="3.30.565.10:FF:000016">
    <property type="entry name" value="Chemotaxis protein CheA, putative"/>
    <property type="match status" value="1"/>
</dbReference>
<dbReference type="PANTHER" id="PTHR43395:SF10">
    <property type="entry name" value="CHEMOTAXIS PROTEIN CHEA"/>
    <property type="match status" value="1"/>
</dbReference>
<dbReference type="SUPFAM" id="SSF47384">
    <property type="entry name" value="Homodimeric domain of signal transducing histidine kinase"/>
    <property type="match status" value="1"/>
</dbReference>